<comment type="subcellular location">
    <subcellularLocation>
        <location evidence="1">Cell inner membrane</location>
        <topology evidence="1">Multi-pass membrane protein</topology>
    </subcellularLocation>
</comment>
<dbReference type="InterPro" id="IPR005275">
    <property type="entry name" value="Lfuc_symporter_FucP"/>
</dbReference>
<dbReference type="InterPro" id="IPR020846">
    <property type="entry name" value="MFS_dom"/>
</dbReference>
<keyword evidence="4 6" id="KW-1133">Transmembrane helix</keyword>
<feature type="transmembrane region" description="Helical" evidence="6">
    <location>
        <begin position="360"/>
        <end position="380"/>
    </location>
</feature>
<feature type="transmembrane region" description="Helical" evidence="6">
    <location>
        <begin position="182"/>
        <end position="203"/>
    </location>
</feature>
<evidence type="ECO:0000256" key="2">
    <source>
        <dbReference type="ARBA" id="ARBA00022475"/>
    </source>
</evidence>
<dbReference type="EMBL" id="CP032489">
    <property type="protein sequence ID" value="AYD47506.1"/>
    <property type="molecule type" value="Genomic_DNA"/>
</dbReference>
<feature type="transmembrane region" description="Helical" evidence="6">
    <location>
        <begin position="53"/>
        <end position="70"/>
    </location>
</feature>
<feature type="transmembrane region" description="Helical" evidence="6">
    <location>
        <begin position="152"/>
        <end position="170"/>
    </location>
</feature>
<name>A0A386HPJ7_9BACT</name>
<evidence type="ECO:0000256" key="5">
    <source>
        <dbReference type="ARBA" id="ARBA00023136"/>
    </source>
</evidence>
<dbReference type="SUPFAM" id="SSF103473">
    <property type="entry name" value="MFS general substrate transporter"/>
    <property type="match status" value="1"/>
</dbReference>
<dbReference type="KEGG" id="ark:D6B99_07750"/>
<dbReference type="Proteomes" id="UP000266118">
    <property type="component" value="Chromosome"/>
</dbReference>
<dbReference type="Gene3D" id="1.20.1250.20">
    <property type="entry name" value="MFS general substrate transporter like domains"/>
    <property type="match status" value="2"/>
</dbReference>
<feature type="transmembrane region" description="Helical" evidence="6">
    <location>
        <begin position="302"/>
        <end position="321"/>
    </location>
</feature>
<feature type="transmembrane region" description="Helical" evidence="6">
    <location>
        <begin position="272"/>
        <end position="290"/>
    </location>
</feature>
<evidence type="ECO:0000313" key="9">
    <source>
        <dbReference type="Proteomes" id="UP000266118"/>
    </source>
</evidence>
<evidence type="ECO:0000256" key="6">
    <source>
        <dbReference type="SAM" id="Phobius"/>
    </source>
</evidence>
<gene>
    <name evidence="8" type="primary">fucP</name>
    <name evidence="8" type="ORF">D6B99_07750</name>
</gene>
<feature type="transmembrane region" description="Helical" evidence="6">
    <location>
        <begin position="327"/>
        <end position="348"/>
    </location>
</feature>
<dbReference type="InterPro" id="IPR011701">
    <property type="entry name" value="MFS"/>
</dbReference>
<evidence type="ECO:0000256" key="1">
    <source>
        <dbReference type="ARBA" id="ARBA00004429"/>
    </source>
</evidence>
<sequence length="423" mass="47288">MKKSKIPLTEKKYYLLFGFLTMIFLMWGLALTMMDVLNKHFQSVLHISKSKSAMIQFSTFGAYAVMALPVGHFMKKFGYKNAILFGLFLYAIGALLFVPAANAMSFNYFLLALFVLASGLATLETVAHPFIASLGDHRTSDLRINFAQSFNGLGGVIGPAIGSFFLLKAAQQHVEDLTAVKHLYITICLVICMMAILLVILPVSRQINHSVIRQNLKNASLTNLQPTEHLFKKKHFSFAVIAQFFNVAAQGGTWAYFINYGHEIMHFSDEKAGYFFSLSIFLLMIGRFAGTFLMRYIVPYKLLAFFAFSNIIMCLLVAQGAGWLSYIALLFINFFFSIMYPTIFSLGLKNMGTQTQKASSYIVMGVVGGAFFPPIMGLIADHDIAKAYYLPILCYLVILLFGLKYPVLNKASAGQFEFKTKNT</sequence>
<dbReference type="NCBIfam" id="TIGR00885">
    <property type="entry name" value="fucP"/>
    <property type="match status" value="1"/>
</dbReference>
<proteinExistence type="predicted"/>
<keyword evidence="5 6" id="KW-0472">Membrane</keyword>
<keyword evidence="3 6" id="KW-0812">Transmembrane</keyword>
<feature type="transmembrane region" description="Helical" evidence="6">
    <location>
        <begin position="236"/>
        <end position="257"/>
    </location>
</feature>
<feature type="transmembrane region" description="Helical" evidence="6">
    <location>
        <begin position="82"/>
        <end position="102"/>
    </location>
</feature>
<accession>A0A386HPJ7</accession>
<keyword evidence="9" id="KW-1185">Reference proteome</keyword>
<evidence type="ECO:0000256" key="3">
    <source>
        <dbReference type="ARBA" id="ARBA00022692"/>
    </source>
</evidence>
<feature type="domain" description="Major facilitator superfamily (MFS) profile" evidence="7">
    <location>
        <begin position="16"/>
        <end position="410"/>
    </location>
</feature>
<dbReference type="InterPro" id="IPR036259">
    <property type="entry name" value="MFS_trans_sf"/>
</dbReference>
<dbReference type="PANTHER" id="PTHR43702:SF3">
    <property type="entry name" value="PROTEIN TSGA"/>
    <property type="match status" value="1"/>
</dbReference>
<evidence type="ECO:0000259" key="7">
    <source>
        <dbReference type="PROSITE" id="PS50850"/>
    </source>
</evidence>
<feature type="transmembrane region" description="Helical" evidence="6">
    <location>
        <begin position="108"/>
        <end position="131"/>
    </location>
</feature>
<dbReference type="Pfam" id="PF07690">
    <property type="entry name" value="MFS_1"/>
    <property type="match status" value="1"/>
</dbReference>
<feature type="transmembrane region" description="Helical" evidence="6">
    <location>
        <begin position="386"/>
        <end position="403"/>
    </location>
</feature>
<evidence type="ECO:0000313" key="8">
    <source>
        <dbReference type="EMBL" id="AYD47506.1"/>
    </source>
</evidence>
<feature type="transmembrane region" description="Helical" evidence="6">
    <location>
        <begin position="12"/>
        <end position="33"/>
    </location>
</feature>
<evidence type="ECO:0000256" key="4">
    <source>
        <dbReference type="ARBA" id="ARBA00022989"/>
    </source>
</evidence>
<dbReference type="GO" id="GO:0005886">
    <property type="term" value="C:plasma membrane"/>
    <property type="evidence" value="ECO:0007669"/>
    <property type="project" value="UniProtKB-SubCell"/>
</dbReference>
<dbReference type="RefSeq" id="WP_119986704.1">
    <property type="nucleotide sequence ID" value="NZ_CP032489.1"/>
</dbReference>
<dbReference type="PANTHER" id="PTHR43702">
    <property type="entry name" value="L-FUCOSE-PROTON SYMPORTER"/>
    <property type="match status" value="1"/>
</dbReference>
<dbReference type="InterPro" id="IPR050375">
    <property type="entry name" value="MFS_TsgA-like"/>
</dbReference>
<dbReference type="OrthoDB" id="9786665at2"/>
<dbReference type="CDD" id="cd17394">
    <property type="entry name" value="MFS_FucP_like"/>
    <property type="match status" value="1"/>
</dbReference>
<protein>
    <submittedName>
        <fullName evidence="8">L-fucose:H+ symporter permease</fullName>
    </submittedName>
</protein>
<organism evidence="8 9">
    <name type="scientific">Arachidicoccus soli</name>
    <dbReference type="NCBI Taxonomy" id="2341117"/>
    <lineage>
        <taxon>Bacteria</taxon>
        <taxon>Pseudomonadati</taxon>
        <taxon>Bacteroidota</taxon>
        <taxon>Chitinophagia</taxon>
        <taxon>Chitinophagales</taxon>
        <taxon>Chitinophagaceae</taxon>
        <taxon>Arachidicoccus</taxon>
    </lineage>
</organism>
<keyword evidence="2" id="KW-1003">Cell membrane</keyword>
<dbReference type="AlphaFoldDB" id="A0A386HPJ7"/>
<dbReference type="GO" id="GO:0015535">
    <property type="term" value="F:fucose:proton symporter activity"/>
    <property type="evidence" value="ECO:0007669"/>
    <property type="project" value="InterPro"/>
</dbReference>
<dbReference type="PROSITE" id="PS50850">
    <property type="entry name" value="MFS"/>
    <property type="match status" value="1"/>
</dbReference>
<reference evidence="8 9" key="1">
    <citation type="submission" date="2018-09" db="EMBL/GenBank/DDBJ databases">
        <title>Arachidicoccus sp. nov., a bacterium isolated from soil.</title>
        <authorList>
            <person name="Weon H.-Y."/>
            <person name="Kwon S.-W."/>
            <person name="Lee S.A."/>
        </authorList>
    </citation>
    <scope>NUCLEOTIDE SEQUENCE [LARGE SCALE GENOMIC DNA]</scope>
    <source>
        <strain evidence="8 9">KIS59-12</strain>
    </source>
</reference>